<feature type="domain" description="ABC transmembrane type-1" evidence="8">
    <location>
        <begin position="73"/>
        <end position="264"/>
    </location>
</feature>
<feature type="transmembrane region" description="Helical" evidence="7">
    <location>
        <begin position="142"/>
        <end position="165"/>
    </location>
</feature>
<organism evidence="9 10">
    <name type="scientific">Microbacterium hominis</name>
    <dbReference type="NCBI Taxonomy" id="162426"/>
    <lineage>
        <taxon>Bacteria</taxon>
        <taxon>Bacillati</taxon>
        <taxon>Actinomycetota</taxon>
        <taxon>Actinomycetes</taxon>
        <taxon>Micrococcales</taxon>
        <taxon>Microbacteriaceae</taxon>
        <taxon>Microbacterium</taxon>
    </lineage>
</organism>
<dbReference type="InterPro" id="IPR035906">
    <property type="entry name" value="MetI-like_sf"/>
</dbReference>
<evidence type="ECO:0000256" key="7">
    <source>
        <dbReference type="RuleBase" id="RU363032"/>
    </source>
</evidence>
<evidence type="ECO:0000256" key="6">
    <source>
        <dbReference type="ARBA" id="ARBA00023136"/>
    </source>
</evidence>
<dbReference type="CDD" id="cd06261">
    <property type="entry name" value="TM_PBP2"/>
    <property type="match status" value="1"/>
</dbReference>
<dbReference type="RefSeq" id="WP_172990839.1">
    <property type="nucleotide sequence ID" value="NZ_CP054038.1"/>
</dbReference>
<dbReference type="PROSITE" id="PS50928">
    <property type="entry name" value="ABC_TM1"/>
    <property type="match status" value="1"/>
</dbReference>
<evidence type="ECO:0000256" key="2">
    <source>
        <dbReference type="ARBA" id="ARBA00022448"/>
    </source>
</evidence>
<feature type="transmembrane region" description="Helical" evidence="7">
    <location>
        <begin position="185"/>
        <end position="210"/>
    </location>
</feature>
<dbReference type="SUPFAM" id="SSF161098">
    <property type="entry name" value="MetI-like"/>
    <property type="match status" value="1"/>
</dbReference>
<dbReference type="InterPro" id="IPR000515">
    <property type="entry name" value="MetI-like"/>
</dbReference>
<evidence type="ECO:0000256" key="5">
    <source>
        <dbReference type="ARBA" id="ARBA00022989"/>
    </source>
</evidence>
<feature type="transmembrane region" description="Helical" evidence="7">
    <location>
        <begin position="110"/>
        <end position="130"/>
    </location>
</feature>
<evidence type="ECO:0000313" key="9">
    <source>
        <dbReference type="EMBL" id="QKJ20414.1"/>
    </source>
</evidence>
<evidence type="ECO:0000256" key="3">
    <source>
        <dbReference type="ARBA" id="ARBA00022475"/>
    </source>
</evidence>
<feature type="transmembrane region" description="Helical" evidence="7">
    <location>
        <begin position="217"/>
        <end position="236"/>
    </location>
</feature>
<evidence type="ECO:0000259" key="8">
    <source>
        <dbReference type="PROSITE" id="PS50928"/>
    </source>
</evidence>
<reference evidence="9 10" key="1">
    <citation type="submission" date="2020-05" db="EMBL/GenBank/DDBJ databases">
        <title>Strain PA2F3 complete genome.</title>
        <authorList>
            <person name="Kim Y.-S."/>
            <person name="Kim S.-J."/>
            <person name="Jung H.-k."/>
            <person name="Kim S.-E."/>
            <person name="Kim K.-H."/>
        </authorList>
    </citation>
    <scope>NUCLEOTIDE SEQUENCE [LARGE SCALE GENOMIC DNA]</scope>
    <source>
        <strain evidence="9 10">PA2F3</strain>
    </source>
</reference>
<evidence type="ECO:0000256" key="4">
    <source>
        <dbReference type="ARBA" id="ARBA00022692"/>
    </source>
</evidence>
<comment type="subcellular location">
    <subcellularLocation>
        <location evidence="1 7">Cell membrane</location>
        <topology evidence="1 7">Multi-pass membrane protein</topology>
    </subcellularLocation>
</comment>
<feature type="transmembrane region" description="Helical" evidence="7">
    <location>
        <begin position="73"/>
        <end position="98"/>
    </location>
</feature>
<dbReference type="GO" id="GO:0055085">
    <property type="term" value="P:transmembrane transport"/>
    <property type="evidence" value="ECO:0007669"/>
    <property type="project" value="InterPro"/>
</dbReference>
<accession>A0A7D4PWE0</accession>
<feature type="transmembrane region" description="Helical" evidence="7">
    <location>
        <begin position="242"/>
        <end position="264"/>
    </location>
</feature>
<proteinExistence type="inferred from homology"/>
<feature type="transmembrane region" description="Helical" evidence="7">
    <location>
        <begin position="13"/>
        <end position="34"/>
    </location>
</feature>
<dbReference type="GO" id="GO:0005886">
    <property type="term" value="C:plasma membrane"/>
    <property type="evidence" value="ECO:0007669"/>
    <property type="project" value="UniProtKB-SubCell"/>
</dbReference>
<keyword evidence="3" id="KW-1003">Cell membrane</keyword>
<dbReference type="PANTHER" id="PTHR43744:SF12">
    <property type="entry name" value="ABC TRANSPORTER PERMEASE PROTEIN MG189-RELATED"/>
    <property type="match status" value="1"/>
</dbReference>
<evidence type="ECO:0000256" key="1">
    <source>
        <dbReference type="ARBA" id="ARBA00004651"/>
    </source>
</evidence>
<keyword evidence="5 7" id="KW-1133">Transmembrane helix</keyword>
<dbReference type="Gene3D" id="1.10.3720.10">
    <property type="entry name" value="MetI-like"/>
    <property type="match status" value="1"/>
</dbReference>
<protein>
    <submittedName>
        <fullName evidence="9">Carbohydrate ABC transporter permease</fullName>
    </submittedName>
</protein>
<sequence>MFRYTKLTAVREVLIWLITLIGLLPFYILIVTSLKTDQEAFTSSAVAPPTSIDFSAFVEVLTSTGRNSIPMSILNSVIITAGAVAGLVLFGSIAAYVITRRTRTWTNFTFYLVLIAIILPAQLGTVPLYIGARSLGLTGNHLGMILLWIGILLPLSVFLYASFFRGLTTEYEEAAVIDGATPTQAFFRVVLPLMAPATGTVAILAGLIVWNDFFNSLIFLGGSTTQTLPVAMYTYVGGLVSAWNKIFAVVIISMIPILAFYMFAQKQFIQGFAGGLKG</sequence>
<evidence type="ECO:0000313" key="10">
    <source>
        <dbReference type="Proteomes" id="UP000502498"/>
    </source>
</evidence>
<name>A0A7D4PWE0_9MICO</name>
<keyword evidence="6 7" id="KW-0472">Membrane</keyword>
<keyword evidence="2 7" id="KW-0813">Transport</keyword>
<dbReference type="Pfam" id="PF00528">
    <property type="entry name" value="BPD_transp_1"/>
    <property type="match status" value="1"/>
</dbReference>
<dbReference type="Proteomes" id="UP000502498">
    <property type="component" value="Chromosome"/>
</dbReference>
<keyword evidence="4 7" id="KW-0812">Transmembrane</keyword>
<dbReference type="AlphaFoldDB" id="A0A7D4PWE0"/>
<dbReference type="EMBL" id="CP054038">
    <property type="protein sequence ID" value="QKJ20414.1"/>
    <property type="molecule type" value="Genomic_DNA"/>
</dbReference>
<gene>
    <name evidence="9" type="ORF">HQM25_14275</name>
</gene>
<comment type="similarity">
    <text evidence="7">Belongs to the binding-protein-dependent transport system permease family.</text>
</comment>
<dbReference type="PANTHER" id="PTHR43744">
    <property type="entry name" value="ABC TRANSPORTER PERMEASE PROTEIN MG189-RELATED-RELATED"/>
    <property type="match status" value="1"/>
</dbReference>